<accession>A0A1B7TAB3</accession>
<sequence>MSVATNAKESTNFDAENAENLEAIEQQFAVAAVEQLDTYWKLLESIPGSELTLTSQDEEIFTTFLACFPEFTKEKLIKFDENELKTKENKARWRDWAKNFENSVEDFNFGCLLRTDSTRPYEQDNTTFSFRLQFYAIEIARNKLGLNDWVNKNA</sequence>
<dbReference type="GO" id="GO:0005737">
    <property type="term" value="C:cytoplasm"/>
    <property type="evidence" value="ECO:0007669"/>
    <property type="project" value="TreeGrafter"/>
</dbReference>
<dbReference type="OrthoDB" id="10248897at2759"/>
<dbReference type="EMBL" id="LXPE01000056">
    <property type="protein sequence ID" value="OBA25672.1"/>
    <property type="molecule type" value="Genomic_DNA"/>
</dbReference>
<protein>
    <submittedName>
        <fullName evidence="2">DUF757-domain-containing protein</fullName>
    </submittedName>
</protein>
<gene>
    <name evidence="2" type="ORF">HANVADRAFT_26630</name>
</gene>
<organism evidence="2 3">
    <name type="scientific">Hanseniaspora valbyensis NRRL Y-1626</name>
    <dbReference type="NCBI Taxonomy" id="766949"/>
    <lineage>
        <taxon>Eukaryota</taxon>
        <taxon>Fungi</taxon>
        <taxon>Dikarya</taxon>
        <taxon>Ascomycota</taxon>
        <taxon>Saccharomycotina</taxon>
        <taxon>Saccharomycetes</taxon>
        <taxon>Saccharomycodales</taxon>
        <taxon>Saccharomycodaceae</taxon>
        <taxon>Hanseniaspora</taxon>
    </lineage>
</organism>
<dbReference type="InterPro" id="IPR023139">
    <property type="entry name" value="PBDC1-like_dom_sf"/>
</dbReference>
<evidence type="ECO:0000313" key="2">
    <source>
        <dbReference type="EMBL" id="OBA25672.1"/>
    </source>
</evidence>
<dbReference type="PANTHER" id="PTHR13410:SF9">
    <property type="entry name" value="PROTEIN PBDC1"/>
    <property type="match status" value="1"/>
</dbReference>
<dbReference type="Pfam" id="PF04669">
    <property type="entry name" value="PBDC1"/>
    <property type="match status" value="1"/>
</dbReference>
<keyword evidence="3" id="KW-1185">Reference proteome</keyword>
<dbReference type="InterPro" id="IPR008476">
    <property type="entry name" value="PBDC1_metazoa/fungi"/>
</dbReference>
<feature type="domain" description="Polysaccharide biosynthesis" evidence="1">
    <location>
        <begin position="24"/>
        <end position="151"/>
    </location>
</feature>
<reference evidence="3" key="1">
    <citation type="journal article" date="2016" name="Proc. Natl. Acad. Sci. U.S.A.">
        <title>Comparative genomics of biotechnologically important yeasts.</title>
        <authorList>
            <person name="Riley R."/>
            <person name="Haridas S."/>
            <person name="Wolfe K.H."/>
            <person name="Lopes M.R."/>
            <person name="Hittinger C.T."/>
            <person name="Goeker M."/>
            <person name="Salamov A.A."/>
            <person name="Wisecaver J.H."/>
            <person name="Long T.M."/>
            <person name="Calvey C.H."/>
            <person name="Aerts A.L."/>
            <person name="Barry K.W."/>
            <person name="Choi C."/>
            <person name="Clum A."/>
            <person name="Coughlan A.Y."/>
            <person name="Deshpande S."/>
            <person name="Douglass A.P."/>
            <person name="Hanson S.J."/>
            <person name="Klenk H.-P."/>
            <person name="LaButti K.M."/>
            <person name="Lapidus A."/>
            <person name="Lindquist E.A."/>
            <person name="Lipzen A.M."/>
            <person name="Meier-Kolthoff J.P."/>
            <person name="Ohm R.A."/>
            <person name="Otillar R.P."/>
            <person name="Pangilinan J.L."/>
            <person name="Peng Y."/>
            <person name="Rokas A."/>
            <person name="Rosa C.A."/>
            <person name="Scheuner C."/>
            <person name="Sibirny A.A."/>
            <person name="Slot J.C."/>
            <person name="Stielow J.B."/>
            <person name="Sun H."/>
            <person name="Kurtzman C.P."/>
            <person name="Blackwell M."/>
            <person name="Grigoriev I.V."/>
            <person name="Jeffries T.W."/>
        </authorList>
    </citation>
    <scope>NUCLEOTIDE SEQUENCE [LARGE SCALE GENOMIC DNA]</scope>
    <source>
        <strain evidence="3">NRRL Y-1626</strain>
    </source>
</reference>
<dbReference type="Proteomes" id="UP000092321">
    <property type="component" value="Unassembled WGS sequence"/>
</dbReference>
<comment type="caution">
    <text evidence="2">The sequence shown here is derived from an EMBL/GenBank/DDBJ whole genome shotgun (WGS) entry which is preliminary data.</text>
</comment>
<dbReference type="Gene3D" id="1.10.3560.10">
    <property type="entry name" value="yst0336 like domain"/>
    <property type="match status" value="1"/>
</dbReference>
<proteinExistence type="predicted"/>
<dbReference type="AlphaFoldDB" id="A0A1B7TAB3"/>
<evidence type="ECO:0000313" key="3">
    <source>
        <dbReference type="Proteomes" id="UP000092321"/>
    </source>
</evidence>
<dbReference type="InterPro" id="IPR021148">
    <property type="entry name" value="Polysacc_synth_dom"/>
</dbReference>
<evidence type="ECO:0000259" key="1">
    <source>
        <dbReference type="Pfam" id="PF04669"/>
    </source>
</evidence>
<dbReference type="PANTHER" id="PTHR13410">
    <property type="entry name" value="PROTEIN PBDC1"/>
    <property type="match status" value="1"/>
</dbReference>
<name>A0A1B7TAB3_9ASCO</name>